<reference evidence="4 5" key="1">
    <citation type="submission" date="2021-01" db="EMBL/GenBank/DDBJ databases">
        <title>Whole genome shotgun sequence of Planobispora longispora NBRC 13918.</title>
        <authorList>
            <person name="Komaki H."/>
            <person name="Tamura T."/>
        </authorList>
    </citation>
    <scope>NUCLEOTIDE SEQUENCE [LARGE SCALE GENOMIC DNA]</scope>
    <source>
        <strain evidence="4 5">NBRC 13918</strain>
    </source>
</reference>
<dbReference type="Gene3D" id="3.30.70.270">
    <property type="match status" value="1"/>
</dbReference>
<keyword evidence="5" id="KW-1185">Reference proteome</keyword>
<dbReference type="InterPro" id="IPR043128">
    <property type="entry name" value="Rev_trsase/Diguanyl_cyclase"/>
</dbReference>
<dbReference type="PANTHER" id="PTHR45138">
    <property type="entry name" value="REGULATORY COMPONENTS OF SENSORY TRANSDUCTION SYSTEM"/>
    <property type="match status" value="1"/>
</dbReference>
<dbReference type="InterPro" id="IPR050469">
    <property type="entry name" value="Diguanylate_Cyclase"/>
</dbReference>
<feature type="transmembrane region" description="Helical" evidence="2">
    <location>
        <begin position="39"/>
        <end position="59"/>
    </location>
</feature>
<dbReference type="GO" id="GO:0043709">
    <property type="term" value="P:cell adhesion involved in single-species biofilm formation"/>
    <property type="evidence" value="ECO:0007669"/>
    <property type="project" value="TreeGrafter"/>
</dbReference>
<evidence type="ECO:0000256" key="1">
    <source>
        <dbReference type="SAM" id="Coils"/>
    </source>
</evidence>
<dbReference type="FunFam" id="3.30.70.270:FF:000001">
    <property type="entry name" value="Diguanylate cyclase domain protein"/>
    <property type="match status" value="1"/>
</dbReference>
<dbReference type="RefSeq" id="WP_203890305.1">
    <property type="nucleotide sequence ID" value="NZ_BOOH01000017.1"/>
</dbReference>
<dbReference type="EMBL" id="BOOH01000017">
    <property type="protein sequence ID" value="GIH75636.1"/>
    <property type="molecule type" value="Genomic_DNA"/>
</dbReference>
<feature type="transmembrane region" description="Helical" evidence="2">
    <location>
        <begin position="175"/>
        <end position="192"/>
    </location>
</feature>
<comment type="caution">
    <text evidence="4">The sequence shown here is derived from an EMBL/GenBank/DDBJ whole genome shotgun (WGS) entry which is preliminary data.</text>
</comment>
<sequence>MGVEPSALMPLYALSTAVASAMGVVAWRRRHVASLLGPLAVVSMAIAVWSLASGILTWIDEPGTARHLVATVAFVGVCVVPAGFFCVSQAMADRAWRLSRRTLLLLAIEPVITIVGTATNFWHHLLFLPYNPGTGMSEGGPLIWLHLVYTYGLLAVVTMRVFSSWLWGPRSQRRLYGFTLLGAVAPLIGNILNVTQVVRGVDLGPVGFCVTVVVIYFLLVRLPLYELVPVARQNVLDMIDDMIVTVDAPGRILDLNPAADRLVRGLMPELPARLAGLPMNEVLCDVTLGEGTDMDRVYLDYKGSGVDLNVRISSLRDDRDGHVGWAVVARDITALNRQRREVEQANARLHEQRRELEQANARLHEQLRTIELLRADLAEQAVRDALTGLHNRRHLMVELARLAAECAALGRPLSVALLDVDHFKQVNDRYGHGAGDEVLVDFARRLEETAQAVAGAVAARYGGEEFVLVLPGVDAAAAGARVEALRARVAAEPVRAAGRLVPVTFSAGVACRVDGQNPEAGQRLEELLHAADEALYAAKRTGRNRVELARGLSSPGVAA</sequence>
<dbReference type="SUPFAM" id="SSF55785">
    <property type="entry name" value="PYP-like sensor domain (PAS domain)"/>
    <property type="match status" value="1"/>
</dbReference>
<dbReference type="InterPro" id="IPR035965">
    <property type="entry name" value="PAS-like_dom_sf"/>
</dbReference>
<evidence type="ECO:0000259" key="3">
    <source>
        <dbReference type="PROSITE" id="PS50887"/>
    </source>
</evidence>
<feature type="transmembrane region" description="Helical" evidence="2">
    <location>
        <begin position="204"/>
        <end position="224"/>
    </location>
</feature>
<feature type="transmembrane region" description="Helical" evidence="2">
    <location>
        <begin position="142"/>
        <end position="163"/>
    </location>
</feature>
<feature type="coiled-coil region" evidence="1">
    <location>
        <begin position="332"/>
        <end position="380"/>
    </location>
</feature>
<dbReference type="CDD" id="cd00130">
    <property type="entry name" value="PAS"/>
    <property type="match status" value="1"/>
</dbReference>
<dbReference type="PANTHER" id="PTHR45138:SF9">
    <property type="entry name" value="DIGUANYLATE CYCLASE DGCM-RELATED"/>
    <property type="match status" value="1"/>
</dbReference>
<dbReference type="NCBIfam" id="TIGR00254">
    <property type="entry name" value="GGDEF"/>
    <property type="match status" value="1"/>
</dbReference>
<dbReference type="InterPro" id="IPR029787">
    <property type="entry name" value="Nucleotide_cyclase"/>
</dbReference>
<feature type="transmembrane region" description="Helical" evidence="2">
    <location>
        <begin position="6"/>
        <end position="27"/>
    </location>
</feature>
<proteinExistence type="predicted"/>
<dbReference type="Pfam" id="PF00990">
    <property type="entry name" value="GGDEF"/>
    <property type="match status" value="1"/>
</dbReference>
<keyword evidence="2" id="KW-1133">Transmembrane helix</keyword>
<accession>A0A8J3RK47</accession>
<keyword evidence="1" id="KW-0175">Coiled coil</keyword>
<protein>
    <recommendedName>
        <fullName evidence="3">GGDEF domain-containing protein</fullName>
    </recommendedName>
</protein>
<name>A0A8J3RK47_9ACTN</name>
<dbReference type="SMART" id="SM00267">
    <property type="entry name" value="GGDEF"/>
    <property type="match status" value="1"/>
</dbReference>
<feature type="domain" description="GGDEF" evidence="3">
    <location>
        <begin position="411"/>
        <end position="551"/>
    </location>
</feature>
<dbReference type="AlphaFoldDB" id="A0A8J3RK47"/>
<dbReference type="InterPro" id="IPR031621">
    <property type="entry name" value="HisKA_7TM"/>
</dbReference>
<evidence type="ECO:0000256" key="2">
    <source>
        <dbReference type="SAM" id="Phobius"/>
    </source>
</evidence>
<evidence type="ECO:0000313" key="4">
    <source>
        <dbReference type="EMBL" id="GIH75636.1"/>
    </source>
</evidence>
<evidence type="ECO:0000313" key="5">
    <source>
        <dbReference type="Proteomes" id="UP000616724"/>
    </source>
</evidence>
<dbReference type="PROSITE" id="PS50887">
    <property type="entry name" value="GGDEF"/>
    <property type="match status" value="1"/>
</dbReference>
<feature type="transmembrane region" description="Helical" evidence="2">
    <location>
        <begin position="103"/>
        <end position="122"/>
    </location>
</feature>
<dbReference type="InterPro" id="IPR000014">
    <property type="entry name" value="PAS"/>
</dbReference>
<dbReference type="GO" id="GO:1902201">
    <property type="term" value="P:negative regulation of bacterial-type flagellum-dependent cell motility"/>
    <property type="evidence" value="ECO:0007669"/>
    <property type="project" value="TreeGrafter"/>
</dbReference>
<dbReference type="Proteomes" id="UP000616724">
    <property type="component" value="Unassembled WGS sequence"/>
</dbReference>
<dbReference type="GO" id="GO:0005886">
    <property type="term" value="C:plasma membrane"/>
    <property type="evidence" value="ECO:0007669"/>
    <property type="project" value="TreeGrafter"/>
</dbReference>
<dbReference type="GO" id="GO:0052621">
    <property type="term" value="F:diguanylate cyclase activity"/>
    <property type="evidence" value="ECO:0007669"/>
    <property type="project" value="TreeGrafter"/>
</dbReference>
<organism evidence="4 5">
    <name type="scientific">Planobispora longispora</name>
    <dbReference type="NCBI Taxonomy" id="28887"/>
    <lineage>
        <taxon>Bacteria</taxon>
        <taxon>Bacillati</taxon>
        <taxon>Actinomycetota</taxon>
        <taxon>Actinomycetes</taxon>
        <taxon>Streptosporangiales</taxon>
        <taxon>Streptosporangiaceae</taxon>
        <taxon>Planobispora</taxon>
    </lineage>
</organism>
<dbReference type="Pfam" id="PF16927">
    <property type="entry name" value="HisKA_7TM"/>
    <property type="match status" value="1"/>
</dbReference>
<dbReference type="SUPFAM" id="SSF55073">
    <property type="entry name" value="Nucleotide cyclase"/>
    <property type="match status" value="1"/>
</dbReference>
<gene>
    <name evidence="4" type="ORF">Plo01_20650</name>
</gene>
<dbReference type="InterPro" id="IPR000160">
    <property type="entry name" value="GGDEF_dom"/>
</dbReference>
<dbReference type="Gene3D" id="3.30.450.20">
    <property type="entry name" value="PAS domain"/>
    <property type="match status" value="1"/>
</dbReference>
<keyword evidence="2" id="KW-0812">Transmembrane</keyword>
<dbReference type="CDD" id="cd01949">
    <property type="entry name" value="GGDEF"/>
    <property type="match status" value="1"/>
</dbReference>
<feature type="transmembrane region" description="Helical" evidence="2">
    <location>
        <begin position="65"/>
        <end position="91"/>
    </location>
</feature>
<keyword evidence="2" id="KW-0472">Membrane</keyword>